<name>A0ABZ1B656_9ACTN</name>
<feature type="region of interest" description="Disordered" evidence="1">
    <location>
        <begin position="39"/>
        <end position="69"/>
    </location>
</feature>
<gene>
    <name evidence="2" type="ORF">U6N30_01230</name>
</gene>
<feature type="compositionally biased region" description="Low complexity" evidence="1">
    <location>
        <begin position="47"/>
        <end position="69"/>
    </location>
</feature>
<organism evidence="2 3">
    <name type="scientific">Blastococcus brunescens</name>
    <dbReference type="NCBI Taxonomy" id="1564165"/>
    <lineage>
        <taxon>Bacteria</taxon>
        <taxon>Bacillati</taxon>
        <taxon>Actinomycetota</taxon>
        <taxon>Actinomycetes</taxon>
        <taxon>Geodermatophilales</taxon>
        <taxon>Geodermatophilaceae</taxon>
        <taxon>Blastococcus</taxon>
    </lineage>
</organism>
<evidence type="ECO:0000256" key="1">
    <source>
        <dbReference type="SAM" id="MobiDB-lite"/>
    </source>
</evidence>
<dbReference type="Proteomes" id="UP001324287">
    <property type="component" value="Chromosome"/>
</dbReference>
<evidence type="ECO:0000313" key="2">
    <source>
        <dbReference type="EMBL" id="WRL64495.1"/>
    </source>
</evidence>
<reference evidence="2 3" key="1">
    <citation type="submission" date="2023-12" db="EMBL/GenBank/DDBJ databases">
        <title>Blastococcus brunescens sp. nov., an actonobacterium isolated from sandstone collected in sahara desert.</title>
        <authorList>
            <person name="Gtari M."/>
            <person name="Ghodhbane F."/>
        </authorList>
    </citation>
    <scope>NUCLEOTIDE SEQUENCE [LARGE SCALE GENOMIC DNA]</scope>
    <source>
        <strain evidence="2 3">BMG 8361</strain>
    </source>
</reference>
<dbReference type="EMBL" id="CP141261">
    <property type="protein sequence ID" value="WRL64495.1"/>
    <property type="molecule type" value="Genomic_DNA"/>
</dbReference>
<sequence length="87" mass="9158">MDTVDEVLAGYRTPGGLVLDKVIDRLDVHCREFIAHSPSPRWPPRTPRAGRTSPRAAATPASCTSSTSTGCCCPTVPATTGWTACAT</sequence>
<dbReference type="RefSeq" id="WP_324275822.1">
    <property type="nucleotide sequence ID" value="NZ_CP141261.1"/>
</dbReference>
<accession>A0ABZ1B656</accession>
<protein>
    <submittedName>
        <fullName evidence="2">Uncharacterized protein</fullName>
    </submittedName>
</protein>
<evidence type="ECO:0000313" key="3">
    <source>
        <dbReference type="Proteomes" id="UP001324287"/>
    </source>
</evidence>
<keyword evidence="3" id="KW-1185">Reference proteome</keyword>
<proteinExistence type="predicted"/>